<name>A0ABR8IMB5_APHFL</name>
<reference evidence="1 2" key="1">
    <citation type="journal article" date="2020" name="ISME J.">
        <title>Comparative genomics reveals insights into cyanobacterial evolution and habitat adaptation.</title>
        <authorList>
            <person name="Chen M.Y."/>
            <person name="Teng W.K."/>
            <person name="Zhao L."/>
            <person name="Hu C.X."/>
            <person name="Zhou Y.K."/>
            <person name="Han B.P."/>
            <person name="Song L.R."/>
            <person name="Shu W.S."/>
        </authorList>
    </citation>
    <scope>NUCLEOTIDE SEQUENCE [LARGE SCALE GENOMIC DNA]</scope>
    <source>
        <strain evidence="1 2">FACHB-1249</strain>
    </source>
</reference>
<evidence type="ECO:0000313" key="1">
    <source>
        <dbReference type="EMBL" id="MBD2684452.1"/>
    </source>
</evidence>
<organism evidence="1 2">
    <name type="scientific">Aphanizomenon flos-aquae FACHB-1249</name>
    <dbReference type="NCBI Taxonomy" id="2692889"/>
    <lineage>
        <taxon>Bacteria</taxon>
        <taxon>Bacillati</taxon>
        <taxon>Cyanobacteriota</taxon>
        <taxon>Cyanophyceae</taxon>
        <taxon>Nostocales</taxon>
        <taxon>Aphanizomenonaceae</taxon>
        <taxon>Aphanizomenon</taxon>
    </lineage>
</organism>
<gene>
    <name evidence="1" type="ORF">H6G43_04175</name>
</gene>
<sequence length="185" mass="20552">MATTAVVALPNSNSSSALEETTFGVDISRSNLSSFQLTNSRNEKLLLAQSKPFPLSGTRFDELGDHRRMETQITISNNGRIDGVTRIWTDKKWKGFTGSVVVAITDRAGNRLYITNPQSWGVDCKRCPGPSNRTQAWADTVPSNVLKQVGGYAIIHTTSPRDRWRSWLSNTKEAVTEIKGIYSQF</sequence>
<keyword evidence="2" id="KW-1185">Reference proteome</keyword>
<accession>A0ABR8IMB5</accession>
<comment type="caution">
    <text evidence="1">The sequence shown here is derived from an EMBL/GenBank/DDBJ whole genome shotgun (WGS) entry which is preliminary data.</text>
</comment>
<dbReference type="GeneID" id="78217601"/>
<protein>
    <submittedName>
        <fullName evidence="1">Uncharacterized protein</fullName>
    </submittedName>
</protein>
<dbReference type="RefSeq" id="WP_190385453.1">
    <property type="nucleotide sequence ID" value="NZ_JACJTM010000006.1"/>
</dbReference>
<dbReference type="EMBL" id="JACJTM010000006">
    <property type="protein sequence ID" value="MBD2684452.1"/>
    <property type="molecule type" value="Genomic_DNA"/>
</dbReference>
<dbReference type="Proteomes" id="UP000660270">
    <property type="component" value="Unassembled WGS sequence"/>
</dbReference>
<proteinExistence type="predicted"/>
<evidence type="ECO:0000313" key="2">
    <source>
        <dbReference type="Proteomes" id="UP000660270"/>
    </source>
</evidence>